<dbReference type="SUPFAM" id="SSF69065">
    <property type="entry name" value="RNase III domain-like"/>
    <property type="match status" value="1"/>
</dbReference>
<dbReference type="InterPro" id="IPR000999">
    <property type="entry name" value="RNase_III_dom"/>
</dbReference>
<dbReference type="GO" id="GO:0004525">
    <property type="term" value="F:ribonuclease III activity"/>
    <property type="evidence" value="ECO:0007669"/>
    <property type="project" value="InterPro"/>
</dbReference>
<evidence type="ECO:0000313" key="2">
    <source>
        <dbReference type="EMBL" id="RDH26915.1"/>
    </source>
</evidence>
<dbReference type="Pfam" id="PF14622">
    <property type="entry name" value="Ribonucleas_3_3"/>
    <property type="match status" value="1"/>
</dbReference>
<dbReference type="GO" id="GO:0006396">
    <property type="term" value="P:RNA processing"/>
    <property type="evidence" value="ECO:0007669"/>
    <property type="project" value="InterPro"/>
</dbReference>
<gene>
    <name evidence="2" type="ORF">BDQ94DRAFT_154821</name>
</gene>
<sequence length="544" mass="60564">MDRDEHLEEVQRILNYRFRDITLLSDALTAAGADLDNYEGNRRLAPIGVDVIGLCLDFDAHQKKGKPRETAVLKQQLCCYNHLAFVAQRTSIDKYIRFNPRSGKGSTTVVGKSLAAIIAAAYLDSGNHSDTWGVMHYIGFFIQNQDGINPAMLESNANCEAQFPIMDPLAAPCNILSNVHTSQVSVVSLQEIEAGVDFMAVPRRRPAESAPCETQGSKAKVRRSQRFTNDRLEPFLTRESEKCRALRIAGPEESYYAPDIHMEIAKLVKDTSTELPKKLLLCVATSQSVVSLKKAILGWRTQTGIAPWQLSKSASKAEAFHIIENMNQDMMCLSLLRRYYILRLFEDCRGCDTPSFAGFVSVQGNGVLSRKRGNPLNNAENDLTTAMMKEIFPALLPGTQEYDDKRGAVNFYRKLGRKFHMLTSSFGKGILALMPHYDLPGGPDISISDNQLHSLREPTFAQVISILARTQGEALRQFNAAAERIVDALMEFPVERCPVFELEEIADSQILEYPKNSSGLLSLLGLRRHAQIMTGPYPPADEST</sequence>
<reference evidence="2 3" key="1">
    <citation type="submission" date="2018-07" db="EMBL/GenBank/DDBJ databases">
        <title>The genomes of Aspergillus section Nigri reveals drivers in fungal speciation.</title>
        <authorList>
            <consortium name="DOE Joint Genome Institute"/>
            <person name="Vesth T.C."/>
            <person name="Nybo J."/>
            <person name="Theobald S."/>
            <person name="Brandl J."/>
            <person name="Frisvad J.C."/>
            <person name="Nielsen K.F."/>
            <person name="Lyhne E.K."/>
            <person name="Kogle M.E."/>
            <person name="Kuo A."/>
            <person name="Riley R."/>
            <person name="Clum A."/>
            <person name="Nolan M."/>
            <person name="Lipzen A."/>
            <person name="Salamov A."/>
            <person name="Henrissat B."/>
            <person name="Wiebenga A."/>
            <person name="De vries R.P."/>
            <person name="Grigoriev I.V."/>
            <person name="Mortensen U.H."/>
            <person name="Andersen M.R."/>
            <person name="Baker S.E."/>
        </authorList>
    </citation>
    <scope>NUCLEOTIDE SEQUENCE [LARGE SCALE GENOMIC DNA]</scope>
    <source>
        <strain evidence="2 3">CBS 139.54b</strain>
    </source>
</reference>
<dbReference type="Gene3D" id="1.10.1520.10">
    <property type="entry name" value="Ribonuclease III domain"/>
    <property type="match status" value="1"/>
</dbReference>
<protein>
    <recommendedName>
        <fullName evidence="1">RNase III domain-containing protein</fullName>
    </recommendedName>
</protein>
<evidence type="ECO:0000259" key="1">
    <source>
        <dbReference type="PROSITE" id="PS50142"/>
    </source>
</evidence>
<dbReference type="RefSeq" id="XP_026619937.1">
    <property type="nucleotide sequence ID" value="XM_026768360.1"/>
</dbReference>
<dbReference type="STRING" id="1341132.A0A3F3PJ07"/>
<organism evidence="2 3">
    <name type="scientific">Aspergillus welwitschiae</name>
    <dbReference type="NCBI Taxonomy" id="1341132"/>
    <lineage>
        <taxon>Eukaryota</taxon>
        <taxon>Fungi</taxon>
        <taxon>Dikarya</taxon>
        <taxon>Ascomycota</taxon>
        <taxon>Pezizomycotina</taxon>
        <taxon>Eurotiomycetes</taxon>
        <taxon>Eurotiomycetidae</taxon>
        <taxon>Eurotiales</taxon>
        <taxon>Aspergillaceae</taxon>
        <taxon>Aspergillus</taxon>
        <taxon>Aspergillus subgen. Circumdati</taxon>
    </lineage>
</organism>
<name>A0A3F3PJ07_9EURO</name>
<dbReference type="GeneID" id="38136716"/>
<evidence type="ECO:0000313" key="3">
    <source>
        <dbReference type="Proteomes" id="UP000253729"/>
    </source>
</evidence>
<accession>A0A3F3PJ07</accession>
<dbReference type="AlphaFoldDB" id="A0A3F3PJ07"/>
<dbReference type="PROSITE" id="PS50142">
    <property type="entry name" value="RNASE_3_2"/>
    <property type="match status" value="1"/>
</dbReference>
<dbReference type="Proteomes" id="UP000253729">
    <property type="component" value="Unassembled WGS sequence"/>
</dbReference>
<proteinExistence type="predicted"/>
<feature type="domain" description="RNase III" evidence="1">
    <location>
        <begin position="7"/>
        <end position="126"/>
    </location>
</feature>
<dbReference type="InterPro" id="IPR036389">
    <property type="entry name" value="RNase_III_sf"/>
</dbReference>
<dbReference type="EMBL" id="KZ852109">
    <property type="protein sequence ID" value="RDH26915.1"/>
    <property type="molecule type" value="Genomic_DNA"/>
</dbReference>
<keyword evidence="3" id="KW-1185">Reference proteome</keyword>